<dbReference type="STRING" id="1796606.A2G96_17765"/>
<reference evidence="1 2" key="1">
    <citation type="submission" date="2016-03" db="EMBL/GenBank/DDBJ databases">
        <title>Complete genome sequence of a novel chlorpyrifos degrading bacterium, Cupriavidus nantongensis sp. X1.</title>
        <authorList>
            <person name="Fang L."/>
        </authorList>
    </citation>
    <scope>NUCLEOTIDE SEQUENCE [LARGE SCALE GENOMIC DNA]</scope>
    <source>
        <strain evidence="1 2">X1</strain>
    </source>
</reference>
<name>A0A142JMX5_9BURK</name>
<dbReference type="KEGG" id="cnan:A2G96_17765"/>
<dbReference type="Gene3D" id="3.30.40.220">
    <property type="match status" value="1"/>
</dbReference>
<dbReference type="Proteomes" id="UP000075238">
    <property type="component" value="Chromosome 1"/>
</dbReference>
<organism evidence="1 2">
    <name type="scientific">Cupriavidus nantongensis</name>
    <dbReference type="NCBI Taxonomy" id="1796606"/>
    <lineage>
        <taxon>Bacteria</taxon>
        <taxon>Pseudomonadati</taxon>
        <taxon>Pseudomonadota</taxon>
        <taxon>Betaproteobacteria</taxon>
        <taxon>Burkholderiales</taxon>
        <taxon>Burkholderiaceae</taxon>
        <taxon>Cupriavidus</taxon>
    </lineage>
</organism>
<accession>A0A142JMX5</accession>
<dbReference type="RefSeq" id="WP_062801402.1">
    <property type="nucleotide sequence ID" value="NZ_CP014844.1"/>
</dbReference>
<evidence type="ECO:0000313" key="2">
    <source>
        <dbReference type="Proteomes" id="UP000075238"/>
    </source>
</evidence>
<dbReference type="AlphaFoldDB" id="A0A142JMX5"/>
<proteinExistence type="predicted"/>
<protein>
    <submittedName>
        <fullName evidence="1">Uncharacterized protein</fullName>
    </submittedName>
</protein>
<keyword evidence="2" id="KW-1185">Reference proteome</keyword>
<evidence type="ECO:0000313" key="1">
    <source>
        <dbReference type="EMBL" id="AMR79437.1"/>
    </source>
</evidence>
<dbReference type="EMBL" id="CP014844">
    <property type="protein sequence ID" value="AMR79437.1"/>
    <property type="molecule type" value="Genomic_DNA"/>
</dbReference>
<sequence length="109" mass="12237">MTTCRSDGIARLLLKSSRYRAKRGGLRHTLTLADIYVPDRCPVLGLRLIPSKGRAGPNSPSLDRIDSRKGYVPGNVIVVSWRANELKKNATLLEMERVAAFYRQLADRK</sequence>
<dbReference type="OrthoDB" id="7605539at2"/>
<gene>
    <name evidence="1" type="ORF">A2G96_17765</name>
</gene>